<protein>
    <submittedName>
        <fullName evidence="1">Uncharacterized protein</fullName>
    </submittedName>
</protein>
<evidence type="ECO:0000313" key="1">
    <source>
        <dbReference type="EMBL" id="EFN86767.1"/>
    </source>
</evidence>
<sequence length="68" mass="7789">MERHKVRGKIAMRILLRERENEGMRRGSHAYPLVEVRLEGKVSGMGSKVESLWQTGHLRDSGMLGSKR</sequence>
<gene>
    <name evidence="1" type="ORF">EAI_05488</name>
</gene>
<keyword evidence="2" id="KW-1185">Reference proteome</keyword>
<evidence type="ECO:0000313" key="2">
    <source>
        <dbReference type="Proteomes" id="UP000008237"/>
    </source>
</evidence>
<dbReference type="AlphaFoldDB" id="E2BC13"/>
<dbReference type="Proteomes" id="UP000008237">
    <property type="component" value="Unassembled WGS sequence"/>
</dbReference>
<name>E2BC13_HARSA</name>
<proteinExistence type="predicted"/>
<organism evidence="2">
    <name type="scientific">Harpegnathos saltator</name>
    <name type="common">Jerdon's jumping ant</name>
    <dbReference type="NCBI Taxonomy" id="610380"/>
    <lineage>
        <taxon>Eukaryota</taxon>
        <taxon>Metazoa</taxon>
        <taxon>Ecdysozoa</taxon>
        <taxon>Arthropoda</taxon>
        <taxon>Hexapoda</taxon>
        <taxon>Insecta</taxon>
        <taxon>Pterygota</taxon>
        <taxon>Neoptera</taxon>
        <taxon>Endopterygota</taxon>
        <taxon>Hymenoptera</taxon>
        <taxon>Apocrita</taxon>
        <taxon>Aculeata</taxon>
        <taxon>Formicoidea</taxon>
        <taxon>Formicidae</taxon>
        <taxon>Ponerinae</taxon>
        <taxon>Ponerini</taxon>
        <taxon>Harpegnathos</taxon>
    </lineage>
</organism>
<dbReference type="EMBL" id="GL447244">
    <property type="protein sequence ID" value="EFN86767.1"/>
    <property type="molecule type" value="Genomic_DNA"/>
</dbReference>
<accession>E2BC13</accession>
<dbReference type="InParanoid" id="E2BC13"/>
<reference evidence="1 2" key="1">
    <citation type="journal article" date="2010" name="Science">
        <title>Genomic comparison of the ants Camponotus floridanus and Harpegnathos saltator.</title>
        <authorList>
            <person name="Bonasio R."/>
            <person name="Zhang G."/>
            <person name="Ye C."/>
            <person name="Mutti N.S."/>
            <person name="Fang X."/>
            <person name="Qin N."/>
            <person name="Donahue G."/>
            <person name="Yang P."/>
            <person name="Li Q."/>
            <person name="Li C."/>
            <person name="Zhang P."/>
            <person name="Huang Z."/>
            <person name="Berger S.L."/>
            <person name="Reinberg D."/>
            <person name="Wang J."/>
            <person name="Liebig J."/>
        </authorList>
    </citation>
    <scope>NUCLEOTIDE SEQUENCE [LARGE SCALE GENOMIC DNA]</scope>
    <source>
        <strain evidence="1 2">R22 G/1</strain>
    </source>
</reference>